<dbReference type="EMBL" id="MK072383">
    <property type="protein sequence ID" value="AYV82471.1"/>
    <property type="molecule type" value="Genomic_DNA"/>
</dbReference>
<gene>
    <name evidence="2" type="ORF">Hyperionvirus1_50</name>
</gene>
<feature type="transmembrane region" description="Helical" evidence="1">
    <location>
        <begin position="60"/>
        <end position="80"/>
    </location>
</feature>
<feature type="transmembrane region" description="Helical" evidence="1">
    <location>
        <begin position="92"/>
        <end position="114"/>
    </location>
</feature>
<protein>
    <submittedName>
        <fullName evidence="2">Uncharacterized protein</fullName>
    </submittedName>
</protein>
<keyword evidence="1" id="KW-1133">Transmembrane helix</keyword>
<reference evidence="2" key="1">
    <citation type="submission" date="2018-10" db="EMBL/GenBank/DDBJ databases">
        <title>Hidden diversity of soil giant viruses.</title>
        <authorList>
            <person name="Schulz F."/>
            <person name="Alteio L."/>
            <person name="Goudeau D."/>
            <person name="Ryan E.M."/>
            <person name="Malmstrom R.R."/>
            <person name="Blanchard J."/>
            <person name="Woyke T."/>
        </authorList>
    </citation>
    <scope>NUCLEOTIDE SEQUENCE</scope>
    <source>
        <strain evidence="2">HYV1</strain>
    </source>
</reference>
<name>A0A3G5A8H9_9VIRU</name>
<keyword evidence="1" id="KW-0472">Membrane</keyword>
<proteinExistence type="predicted"/>
<evidence type="ECO:0000313" key="2">
    <source>
        <dbReference type="EMBL" id="AYV82471.1"/>
    </source>
</evidence>
<keyword evidence="1" id="KW-0812">Transmembrane</keyword>
<evidence type="ECO:0000256" key="1">
    <source>
        <dbReference type="SAM" id="Phobius"/>
    </source>
</evidence>
<organism evidence="2">
    <name type="scientific">Hyperionvirus sp</name>
    <dbReference type="NCBI Taxonomy" id="2487770"/>
    <lineage>
        <taxon>Viruses</taxon>
        <taxon>Varidnaviria</taxon>
        <taxon>Bamfordvirae</taxon>
        <taxon>Nucleocytoviricota</taxon>
        <taxon>Megaviricetes</taxon>
        <taxon>Imitervirales</taxon>
        <taxon>Mimiviridae</taxon>
        <taxon>Klosneuvirinae</taxon>
    </lineage>
</organism>
<accession>A0A3G5A8H9</accession>
<sequence>MSFDYLFERYPPQLILVFIGATLTLLASNHAACVSMRMICPEKENVYIVRVYVSSFLLKMLYSIVRVLIGIACTLGAVEINYMYKVKLRGSFCVDIILMAFVLGMFVVTTNYPFTCIPKFAEPELFEFLVLLPNVGLFAVGSKQVIGYNIETFEIVSRLCRDKSIMDYN</sequence>